<sequence>MKGQLPSTASLQCFIAAVEHGNVTRAAEQLCLTQSAVSRQIKQLEDLLGRPLFERVRQRLVLTQAGARFHQQISPVLDLLAQAVEEFRLYRPGESLVLGIEPALAGHWLLPQLPAFTDQFPDISIHLMTDIHKLYQRHPGCDLLVLFGRGDWPGYQVDYLMGDELVAVASPALVAKAGPVSGAEDLKRYPLLHHKSPESSSETWWRAHGMVDSAIRQMPGQRLENFPLLLQAALQGMGVAILPWYFVADRIGAGDLVQLGQRLACEGGYYLLSEADTLASSGAEAFREWMVSLVKKT</sequence>
<dbReference type="STRING" id="1117647.M5M_06525"/>
<evidence type="ECO:0000259" key="5">
    <source>
        <dbReference type="PROSITE" id="PS50931"/>
    </source>
</evidence>
<feature type="domain" description="HTH lysR-type" evidence="5">
    <location>
        <begin position="6"/>
        <end position="63"/>
    </location>
</feature>
<evidence type="ECO:0000313" key="6">
    <source>
        <dbReference type="EMBL" id="AFU98500.1"/>
    </source>
</evidence>
<dbReference type="InterPro" id="IPR000847">
    <property type="entry name" value="LysR_HTH_N"/>
</dbReference>
<dbReference type="PANTHER" id="PTHR30537">
    <property type="entry name" value="HTH-TYPE TRANSCRIPTIONAL REGULATOR"/>
    <property type="match status" value="1"/>
</dbReference>
<dbReference type="InterPro" id="IPR058163">
    <property type="entry name" value="LysR-type_TF_proteobact-type"/>
</dbReference>
<protein>
    <submittedName>
        <fullName evidence="6">LysR family transcriptional regulator</fullName>
    </submittedName>
</protein>
<dbReference type="RefSeq" id="WP_015046673.1">
    <property type="nucleotide sequence ID" value="NC_018868.3"/>
</dbReference>
<dbReference type="EMBL" id="CP003746">
    <property type="protein sequence ID" value="AFU98500.1"/>
    <property type="molecule type" value="Genomic_DNA"/>
</dbReference>
<dbReference type="AlphaFoldDB" id="K4KJU6"/>
<accession>K4KJU6</accession>
<evidence type="ECO:0000256" key="1">
    <source>
        <dbReference type="ARBA" id="ARBA00009437"/>
    </source>
</evidence>
<gene>
    <name evidence="6" type="ordered locus">M5M_06525</name>
</gene>
<dbReference type="GO" id="GO:0003700">
    <property type="term" value="F:DNA-binding transcription factor activity"/>
    <property type="evidence" value="ECO:0007669"/>
    <property type="project" value="InterPro"/>
</dbReference>
<dbReference type="eggNOG" id="COG0583">
    <property type="taxonomic scope" value="Bacteria"/>
</dbReference>
<dbReference type="CDD" id="cd08432">
    <property type="entry name" value="PBP2_GcdR_TrpI_HvrB_AmpR_like"/>
    <property type="match status" value="1"/>
</dbReference>
<dbReference type="SUPFAM" id="SSF46785">
    <property type="entry name" value="Winged helix' DNA-binding domain"/>
    <property type="match status" value="1"/>
</dbReference>
<dbReference type="OrthoDB" id="5721010at2"/>
<dbReference type="Pfam" id="PF00126">
    <property type="entry name" value="HTH_1"/>
    <property type="match status" value="1"/>
</dbReference>
<dbReference type="Proteomes" id="UP000000466">
    <property type="component" value="Chromosome"/>
</dbReference>
<keyword evidence="7" id="KW-1185">Reference proteome</keyword>
<evidence type="ECO:0000256" key="4">
    <source>
        <dbReference type="ARBA" id="ARBA00023163"/>
    </source>
</evidence>
<organism evidence="6 7">
    <name type="scientific">Simiduia agarivorans (strain DSM 21679 / JCM 13881 / BCRC 17597 / SA1)</name>
    <dbReference type="NCBI Taxonomy" id="1117647"/>
    <lineage>
        <taxon>Bacteria</taxon>
        <taxon>Pseudomonadati</taxon>
        <taxon>Pseudomonadota</taxon>
        <taxon>Gammaproteobacteria</taxon>
        <taxon>Cellvibrionales</taxon>
        <taxon>Cellvibrionaceae</taxon>
        <taxon>Simiduia</taxon>
    </lineage>
</organism>
<dbReference type="Pfam" id="PF03466">
    <property type="entry name" value="LysR_substrate"/>
    <property type="match status" value="1"/>
</dbReference>
<dbReference type="KEGG" id="saga:M5M_06525"/>
<dbReference type="InterPro" id="IPR036390">
    <property type="entry name" value="WH_DNA-bd_sf"/>
</dbReference>
<dbReference type="Gene3D" id="1.10.10.10">
    <property type="entry name" value="Winged helix-like DNA-binding domain superfamily/Winged helix DNA-binding domain"/>
    <property type="match status" value="1"/>
</dbReference>
<dbReference type="FunFam" id="1.10.10.10:FF:000001">
    <property type="entry name" value="LysR family transcriptional regulator"/>
    <property type="match status" value="1"/>
</dbReference>
<keyword evidence="2" id="KW-0805">Transcription regulation</keyword>
<comment type="similarity">
    <text evidence="1">Belongs to the LysR transcriptional regulatory family.</text>
</comment>
<reference evidence="6 7" key="1">
    <citation type="journal article" date="2013" name="Genome Announc.">
        <title>Complete genome sequence of Simiduia agarivorans SA1(T), a marine bacterium able to degrade a variety of polysaccharides.</title>
        <authorList>
            <person name="Lin S.Y."/>
            <person name="Shieh W.Y."/>
            <person name="Chen J.S."/>
            <person name="Tang S.L."/>
        </authorList>
    </citation>
    <scope>NUCLEOTIDE SEQUENCE [LARGE SCALE GENOMIC DNA]</scope>
    <source>
        <strain evidence="7">DSM 21679 / JCM 13881 / BCRC 17597 / SA1</strain>
    </source>
</reference>
<proteinExistence type="inferred from homology"/>
<dbReference type="GO" id="GO:0043565">
    <property type="term" value="F:sequence-specific DNA binding"/>
    <property type="evidence" value="ECO:0007669"/>
    <property type="project" value="TreeGrafter"/>
</dbReference>
<dbReference type="InterPro" id="IPR036388">
    <property type="entry name" value="WH-like_DNA-bd_sf"/>
</dbReference>
<dbReference type="GO" id="GO:0006351">
    <property type="term" value="P:DNA-templated transcription"/>
    <property type="evidence" value="ECO:0007669"/>
    <property type="project" value="TreeGrafter"/>
</dbReference>
<dbReference type="SUPFAM" id="SSF53850">
    <property type="entry name" value="Periplasmic binding protein-like II"/>
    <property type="match status" value="1"/>
</dbReference>
<dbReference type="PROSITE" id="PS50931">
    <property type="entry name" value="HTH_LYSR"/>
    <property type="match status" value="1"/>
</dbReference>
<keyword evidence="4" id="KW-0804">Transcription</keyword>
<evidence type="ECO:0000313" key="7">
    <source>
        <dbReference type="Proteomes" id="UP000000466"/>
    </source>
</evidence>
<dbReference type="HOGENOM" id="CLU_039613_37_0_6"/>
<dbReference type="Gene3D" id="3.40.190.10">
    <property type="entry name" value="Periplasmic binding protein-like II"/>
    <property type="match status" value="2"/>
</dbReference>
<dbReference type="InterPro" id="IPR005119">
    <property type="entry name" value="LysR_subst-bd"/>
</dbReference>
<name>K4KJU6_SIMAS</name>
<evidence type="ECO:0000256" key="2">
    <source>
        <dbReference type="ARBA" id="ARBA00023015"/>
    </source>
</evidence>
<dbReference type="PANTHER" id="PTHR30537:SF74">
    <property type="entry name" value="HTH-TYPE TRANSCRIPTIONAL REGULATOR TRPI"/>
    <property type="match status" value="1"/>
</dbReference>
<dbReference type="PRINTS" id="PR00039">
    <property type="entry name" value="HTHLYSR"/>
</dbReference>
<keyword evidence="3" id="KW-0238">DNA-binding</keyword>
<evidence type="ECO:0000256" key="3">
    <source>
        <dbReference type="ARBA" id="ARBA00023125"/>
    </source>
</evidence>